<dbReference type="AlphaFoldDB" id="H2YJQ0"/>
<keyword evidence="11" id="KW-1185">Reference proteome</keyword>
<dbReference type="SUPFAM" id="SSF100934">
    <property type="entry name" value="Heat shock protein 70kD (HSP70), C-terminal subdomain"/>
    <property type="match status" value="1"/>
</dbReference>
<keyword evidence="6" id="KW-0067">ATP-binding</keyword>
<organism evidence="10 11">
    <name type="scientific">Ciona savignyi</name>
    <name type="common">Pacific transparent sea squirt</name>
    <dbReference type="NCBI Taxonomy" id="51511"/>
    <lineage>
        <taxon>Eukaryota</taxon>
        <taxon>Metazoa</taxon>
        <taxon>Chordata</taxon>
        <taxon>Tunicata</taxon>
        <taxon>Ascidiacea</taxon>
        <taxon>Phlebobranchia</taxon>
        <taxon>Cionidae</taxon>
        <taxon>Ciona</taxon>
    </lineage>
</organism>
<dbReference type="PRINTS" id="PR00301">
    <property type="entry name" value="HEATSHOCK70"/>
</dbReference>
<dbReference type="Gene3D" id="3.90.640.10">
    <property type="entry name" value="Actin, Chain A, domain 4"/>
    <property type="match status" value="1"/>
</dbReference>
<evidence type="ECO:0000256" key="1">
    <source>
        <dbReference type="ARBA" id="ARBA00004319"/>
    </source>
</evidence>
<dbReference type="Gene3D" id="1.20.1270.10">
    <property type="match status" value="1"/>
</dbReference>
<evidence type="ECO:0000256" key="7">
    <source>
        <dbReference type="ARBA" id="ARBA00023186"/>
    </source>
</evidence>
<dbReference type="PROSITE" id="PS00329">
    <property type="entry name" value="HSP70_2"/>
    <property type="match status" value="1"/>
</dbReference>
<dbReference type="InParanoid" id="H2YJQ0"/>
<dbReference type="FunFam" id="3.30.30.30:FF:000004">
    <property type="entry name" value="hypoxia up-regulated protein 1"/>
    <property type="match status" value="1"/>
</dbReference>
<accession>H2YJQ0</accession>
<keyword evidence="4" id="KW-0547">Nucleotide-binding</keyword>
<evidence type="ECO:0000256" key="6">
    <source>
        <dbReference type="ARBA" id="ARBA00022840"/>
    </source>
</evidence>
<evidence type="ECO:0000313" key="11">
    <source>
        <dbReference type="Proteomes" id="UP000007875"/>
    </source>
</evidence>
<dbReference type="PROSITE" id="PS01036">
    <property type="entry name" value="HSP70_3"/>
    <property type="match status" value="1"/>
</dbReference>
<protein>
    <recommendedName>
        <fullName evidence="8">Hypoxia up-regulated protein 1</fullName>
    </recommendedName>
</protein>
<dbReference type="STRING" id="51511.ENSCSAVP00000005549"/>
<feature type="compositionally biased region" description="Basic and acidic residues" evidence="9">
    <location>
        <begin position="570"/>
        <end position="614"/>
    </location>
</feature>
<dbReference type="GeneTree" id="ENSGT00940000157686"/>
<dbReference type="GO" id="GO:1903298">
    <property type="term" value="P:negative regulation of hypoxia-induced intrinsic apoptotic signaling pathway"/>
    <property type="evidence" value="ECO:0007669"/>
    <property type="project" value="TreeGrafter"/>
</dbReference>
<dbReference type="eggNOG" id="KOG0104">
    <property type="taxonomic scope" value="Eukaryota"/>
</dbReference>
<dbReference type="Ensembl" id="ENSCSAVT00000005623.1">
    <property type="protein sequence ID" value="ENSCSAVP00000005549.1"/>
    <property type="gene ID" value="ENSCSAVG00000003312.1"/>
</dbReference>
<dbReference type="InterPro" id="IPR029048">
    <property type="entry name" value="HSP70_C_sf"/>
</dbReference>
<dbReference type="PANTHER" id="PTHR45639:SF3">
    <property type="entry name" value="HYPOXIA UP-REGULATED PROTEIN 1"/>
    <property type="match status" value="1"/>
</dbReference>
<dbReference type="CDD" id="cd10230">
    <property type="entry name" value="ASKHA_NBD_HSP70_HYOU1"/>
    <property type="match status" value="1"/>
</dbReference>
<feature type="region of interest" description="Disordered" evidence="9">
    <location>
        <begin position="558"/>
        <end position="615"/>
    </location>
</feature>
<dbReference type="FunCoup" id="H2YJQ0">
    <property type="interactions" value="540"/>
</dbReference>
<keyword evidence="7" id="KW-0143">Chaperone</keyword>
<comment type="similarity">
    <text evidence="2">Belongs to the heat shock protein 70 family.</text>
</comment>
<dbReference type="GO" id="GO:0140662">
    <property type="term" value="F:ATP-dependent protein folding chaperone"/>
    <property type="evidence" value="ECO:0007669"/>
    <property type="project" value="InterPro"/>
</dbReference>
<evidence type="ECO:0000313" key="10">
    <source>
        <dbReference type="Ensembl" id="ENSCSAVP00000005549.1"/>
    </source>
</evidence>
<evidence type="ECO:0000256" key="2">
    <source>
        <dbReference type="ARBA" id="ARBA00007381"/>
    </source>
</evidence>
<dbReference type="OMA" id="SRTPMIQ"/>
<dbReference type="SUPFAM" id="SSF53067">
    <property type="entry name" value="Actin-like ATPase domain"/>
    <property type="match status" value="2"/>
</dbReference>
<keyword evidence="3" id="KW-0732">Signal</keyword>
<dbReference type="GO" id="GO:0030968">
    <property type="term" value="P:endoplasmic reticulum unfolded protein response"/>
    <property type="evidence" value="ECO:0007669"/>
    <property type="project" value="TreeGrafter"/>
</dbReference>
<sequence length="981" mass="111063">MNTGAIGVMSIDLGSEWIKIAIVKPGVPMEIVLNKESKRKTEVAVYLKDGEREFGSSAIGKGVRFPKNTYIYLQELLGKSLNHPMVQLYQKRFPYYDLIDDPDTGTVTFVHDAEKKIFYSPEELMGMMLNYSRNMAEEYAQQPIDACVLTVPAYFNQAERKSLLYAADLAGLKVSQLMDDNTAAALNYGVFRRHDINTTATYMMFYDMGSSSTTATVISYQVVKVNGIADPQVSVKGVGFDRTLGGLEMELRLRDHLVKRFNENKKTQSDVTKNPRSMAKLFKEARRLKKVLSANVDHRAQIEGLIDDEDMRVKVTREEFENLCSDLWDRVAQPMKDALKSSELTMDLMSQILLIGGGTRVPKVQEILLKESGNEFCDVTNVSYHLYCAPWWNSVFRVKTFHVKAGAVYPIEIEFDRRSTNDEGVESVKQVKRTLFQRNNPYPQRKVITFNRFYEDFNFTVNYGDLSFLTDPKEVFDRKISQVALAGVATAHEKYGGGNETESKGVKAHFRMDESGVLNLESVESVYEMNKTVEAIVNETIDVESTLQKIKDGFSSLFGGSEDTNATKPDTAESDDKSEHKTKTEEKMKNETKSKVEEKTKTEQNETKKMETRVQKVKKSFPLEVQIMSVDHEEPPSAHKQLSEEKSVLINTITPNSVFYNIPSRGSEEKRLLLACAITIPAVFVGPPKIISLLNNLRLEALSAKDAWKLARETAINKLESYIYDKRDKLYQEEYEQALTNEEREAISTALSEASDWMDELEGEPGPEVFNEKRQQLKDIARPWLRRVKQRQDTIPLMEDLESSFNYSSHFLQAVLALPEEAQIYTPVEITTLGDLIKTSVDWKNETVKAEAALKPYEDPVLKPDDIKQKLMDLNREMQYLINKAKTAKPKKPKTSSKKNETKSTTDETTDESTDGPTNTTIEDTGKETNRSQSTTQEATLEEPPTEDTKKQTESSDSSDSSNASDASGTKIDPEETKEEL</sequence>
<feature type="compositionally biased region" description="Low complexity" evidence="9">
    <location>
        <begin position="955"/>
        <end position="968"/>
    </location>
</feature>
<comment type="subcellular location">
    <subcellularLocation>
        <location evidence="1">Endoplasmic reticulum lumen</location>
    </subcellularLocation>
</comment>
<dbReference type="InterPro" id="IPR029047">
    <property type="entry name" value="HSP70_peptide-bd_sf"/>
</dbReference>
<dbReference type="Pfam" id="PF00012">
    <property type="entry name" value="HSP70"/>
    <property type="match status" value="1"/>
</dbReference>
<feature type="region of interest" description="Disordered" evidence="9">
    <location>
        <begin position="883"/>
        <end position="981"/>
    </location>
</feature>
<dbReference type="GO" id="GO:0005788">
    <property type="term" value="C:endoplasmic reticulum lumen"/>
    <property type="evidence" value="ECO:0007669"/>
    <property type="project" value="UniProtKB-SubCell"/>
</dbReference>
<evidence type="ECO:0000256" key="9">
    <source>
        <dbReference type="SAM" id="MobiDB-lite"/>
    </source>
</evidence>
<dbReference type="InterPro" id="IPR013126">
    <property type="entry name" value="Hsp_70_fam"/>
</dbReference>
<evidence type="ECO:0000256" key="5">
    <source>
        <dbReference type="ARBA" id="ARBA00022824"/>
    </source>
</evidence>
<dbReference type="GO" id="GO:0034663">
    <property type="term" value="C:endoplasmic reticulum chaperone complex"/>
    <property type="evidence" value="ECO:0007669"/>
    <property type="project" value="TreeGrafter"/>
</dbReference>
<name>H2YJQ0_CIOSA</name>
<dbReference type="InterPro" id="IPR043129">
    <property type="entry name" value="ATPase_NBD"/>
</dbReference>
<dbReference type="PANTHER" id="PTHR45639">
    <property type="entry name" value="HSC70CB, ISOFORM G-RELATED"/>
    <property type="match status" value="1"/>
</dbReference>
<dbReference type="Gene3D" id="3.30.30.30">
    <property type="match status" value="1"/>
</dbReference>
<feature type="compositionally biased region" description="Basic and acidic residues" evidence="9">
    <location>
        <begin position="972"/>
        <end position="981"/>
    </location>
</feature>
<proteinExistence type="inferred from homology"/>
<dbReference type="Gene3D" id="3.30.420.40">
    <property type="match status" value="2"/>
</dbReference>
<dbReference type="FunFam" id="3.90.640.10:FF:000012">
    <property type="entry name" value="Hypoxia up-regulated protein 1"/>
    <property type="match status" value="1"/>
</dbReference>
<evidence type="ECO:0000256" key="3">
    <source>
        <dbReference type="ARBA" id="ARBA00022729"/>
    </source>
</evidence>
<dbReference type="GO" id="GO:0005524">
    <property type="term" value="F:ATP binding"/>
    <property type="evidence" value="ECO:0007669"/>
    <property type="project" value="UniProtKB-KW"/>
</dbReference>
<evidence type="ECO:0000256" key="8">
    <source>
        <dbReference type="ARBA" id="ARBA00040503"/>
    </source>
</evidence>
<feature type="compositionally biased region" description="Basic residues" evidence="9">
    <location>
        <begin position="886"/>
        <end position="897"/>
    </location>
</feature>
<dbReference type="Gene3D" id="2.60.34.10">
    <property type="entry name" value="Substrate Binding Domain Of DNAk, Chain A, domain 1"/>
    <property type="match status" value="1"/>
</dbReference>
<reference evidence="10" key="3">
    <citation type="submission" date="2025-09" db="UniProtKB">
        <authorList>
            <consortium name="Ensembl"/>
        </authorList>
    </citation>
    <scope>IDENTIFICATION</scope>
</reference>
<dbReference type="InterPro" id="IPR018181">
    <property type="entry name" value="Heat_shock_70_CS"/>
</dbReference>
<evidence type="ECO:0000256" key="4">
    <source>
        <dbReference type="ARBA" id="ARBA00022741"/>
    </source>
</evidence>
<reference evidence="10" key="2">
    <citation type="submission" date="2025-08" db="UniProtKB">
        <authorList>
            <consortium name="Ensembl"/>
        </authorList>
    </citation>
    <scope>IDENTIFICATION</scope>
</reference>
<reference evidence="11" key="1">
    <citation type="submission" date="2003-08" db="EMBL/GenBank/DDBJ databases">
        <authorList>
            <person name="Birren B."/>
            <person name="Nusbaum C."/>
            <person name="Abebe A."/>
            <person name="Abouelleil A."/>
            <person name="Adekoya E."/>
            <person name="Ait-zahra M."/>
            <person name="Allen N."/>
            <person name="Allen T."/>
            <person name="An P."/>
            <person name="Anderson M."/>
            <person name="Anderson S."/>
            <person name="Arachchi H."/>
            <person name="Armbruster J."/>
            <person name="Bachantsang P."/>
            <person name="Baldwin J."/>
            <person name="Barry A."/>
            <person name="Bayul T."/>
            <person name="Blitshsteyn B."/>
            <person name="Bloom T."/>
            <person name="Blye J."/>
            <person name="Boguslavskiy L."/>
            <person name="Borowsky M."/>
            <person name="Boukhgalter B."/>
            <person name="Brunache A."/>
            <person name="Butler J."/>
            <person name="Calixte N."/>
            <person name="Calvo S."/>
            <person name="Camarata J."/>
            <person name="Campo K."/>
            <person name="Chang J."/>
            <person name="Cheshatsang Y."/>
            <person name="Citroen M."/>
            <person name="Collymore A."/>
            <person name="Considine T."/>
            <person name="Cook A."/>
            <person name="Cooke P."/>
            <person name="Corum B."/>
            <person name="Cuomo C."/>
            <person name="David R."/>
            <person name="Dawoe T."/>
            <person name="Degray S."/>
            <person name="Dodge S."/>
            <person name="Dooley K."/>
            <person name="Dorje P."/>
            <person name="Dorjee K."/>
            <person name="Dorris L."/>
            <person name="Duffey N."/>
            <person name="Dupes A."/>
            <person name="Elkins T."/>
            <person name="Engels R."/>
            <person name="Erickson J."/>
            <person name="Farina A."/>
            <person name="Faro S."/>
            <person name="Ferreira P."/>
            <person name="Fischer H."/>
            <person name="Fitzgerald M."/>
            <person name="Foley K."/>
            <person name="Gage D."/>
            <person name="Galagan J."/>
            <person name="Gearin G."/>
            <person name="Gnerre S."/>
            <person name="Gnirke A."/>
            <person name="Goyette A."/>
            <person name="Graham J."/>
            <person name="Grandbois E."/>
            <person name="Gyaltsen K."/>
            <person name="Hafez N."/>
            <person name="Hagopian D."/>
            <person name="Hagos B."/>
            <person name="Hall J."/>
            <person name="Hatcher B."/>
            <person name="Heller A."/>
            <person name="Higgins H."/>
            <person name="Honan T."/>
            <person name="Horn A."/>
            <person name="Houde N."/>
            <person name="Hughes L."/>
            <person name="Hulme W."/>
            <person name="Husby E."/>
            <person name="Iliev I."/>
            <person name="Jaffe D."/>
            <person name="Jones C."/>
            <person name="Kamal M."/>
            <person name="Kamat A."/>
            <person name="Kamvysselis M."/>
            <person name="Karlsson E."/>
            <person name="Kells C."/>
            <person name="Kieu A."/>
            <person name="Kisner P."/>
            <person name="Kodira C."/>
            <person name="Kulbokas E."/>
            <person name="Labutti K."/>
            <person name="Lama D."/>
            <person name="Landers T."/>
            <person name="Leger J."/>
            <person name="Levine S."/>
            <person name="Lewis D."/>
            <person name="Lewis T."/>
            <person name="Lindblad-toh K."/>
            <person name="Liu X."/>
            <person name="Lokyitsang T."/>
            <person name="Lokyitsang Y."/>
            <person name="Lucien O."/>
            <person name="Lui A."/>
            <person name="Ma L.J."/>
            <person name="Mabbitt R."/>
            <person name="Macdonald J."/>
            <person name="Maclean C."/>
            <person name="Major J."/>
            <person name="Manning J."/>
            <person name="Marabella R."/>
            <person name="Maru K."/>
            <person name="Matthews C."/>
            <person name="Mauceli E."/>
            <person name="Mccarthy M."/>
            <person name="Mcdonough S."/>
            <person name="Mcghee T."/>
            <person name="Meldrim J."/>
            <person name="Meneus L."/>
            <person name="Mesirov J."/>
            <person name="Mihalev A."/>
            <person name="Mihova T."/>
            <person name="Mikkelsen T."/>
            <person name="Mlenga V."/>
            <person name="Moru K."/>
            <person name="Mozes J."/>
            <person name="Mulrain L."/>
            <person name="Munson G."/>
            <person name="Naylor J."/>
            <person name="Newes C."/>
            <person name="Nguyen C."/>
            <person name="Nguyen N."/>
            <person name="Nguyen T."/>
            <person name="Nicol R."/>
            <person name="Nielsen C."/>
            <person name="Nizzari M."/>
            <person name="Norbu C."/>
            <person name="Norbu N."/>
            <person name="O'donnell P."/>
            <person name="Okoawo O."/>
            <person name="O'leary S."/>
            <person name="Omotosho B."/>
            <person name="O'neill K."/>
            <person name="Osman S."/>
            <person name="Parker S."/>
            <person name="Perrin D."/>
            <person name="Phunkhang P."/>
            <person name="Piqani B."/>
            <person name="Purcell S."/>
            <person name="Rachupka T."/>
            <person name="Ramasamy U."/>
            <person name="Rameau R."/>
            <person name="Ray V."/>
            <person name="Raymond C."/>
            <person name="Retta R."/>
            <person name="Richardson S."/>
            <person name="Rise C."/>
            <person name="Rodriguez J."/>
            <person name="Rogers J."/>
            <person name="Rogov P."/>
            <person name="Rutman M."/>
            <person name="Schupbach R."/>
            <person name="Seaman C."/>
            <person name="Settipalli S."/>
            <person name="Sharpe T."/>
            <person name="Sheridan J."/>
            <person name="Sherpa N."/>
            <person name="Shi J."/>
            <person name="Smirnov S."/>
            <person name="Smith C."/>
            <person name="Sougnez C."/>
            <person name="Spencer B."/>
            <person name="Stalker J."/>
            <person name="Stange-thomann N."/>
            <person name="Stavropoulos S."/>
            <person name="Stetson K."/>
            <person name="Stone C."/>
            <person name="Stone S."/>
            <person name="Stubbs M."/>
            <person name="Talamas J."/>
            <person name="Tchuinga P."/>
            <person name="Tenzing P."/>
            <person name="Tesfaye S."/>
            <person name="Theodore J."/>
            <person name="Thoulutsang Y."/>
            <person name="Topham K."/>
            <person name="Towey S."/>
            <person name="Tsamla T."/>
            <person name="Tsomo N."/>
            <person name="Vallee D."/>
            <person name="Vassiliev H."/>
            <person name="Venkataraman V."/>
            <person name="Vinson J."/>
            <person name="Vo A."/>
            <person name="Wade C."/>
            <person name="Wang S."/>
            <person name="Wangchuk T."/>
            <person name="Wangdi T."/>
            <person name="Whittaker C."/>
            <person name="Wilkinson J."/>
            <person name="Wu Y."/>
            <person name="Wyman D."/>
            <person name="Yadav S."/>
            <person name="Yang S."/>
            <person name="Yang X."/>
            <person name="Yeager S."/>
            <person name="Yee E."/>
            <person name="Young G."/>
            <person name="Zainoun J."/>
            <person name="Zembeck L."/>
            <person name="Zimmer A."/>
            <person name="Zody M."/>
            <person name="Lander E."/>
        </authorList>
    </citation>
    <scope>NUCLEOTIDE SEQUENCE [LARGE SCALE GENOMIC DNA]</scope>
</reference>
<keyword evidence="5" id="KW-0256">Endoplasmic reticulum</keyword>
<dbReference type="Proteomes" id="UP000007875">
    <property type="component" value="Unassembled WGS sequence"/>
</dbReference>